<sequence length="77" mass="8847">MIIDGYRITKLVTEMTIKLINIKSNASKYGKEKLQTFNEKCRKRSIHDSSAEGVRNQHATKLSYLHIRSYPACTLFG</sequence>
<organism evidence="1 2">
    <name type="scientific">Onchocerca volvulus</name>
    <dbReference type="NCBI Taxonomy" id="6282"/>
    <lineage>
        <taxon>Eukaryota</taxon>
        <taxon>Metazoa</taxon>
        <taxon>Ecdysozoa</taxon>
        <taxon>Nematoda</taxon>
        <taxon>Chromadorea</taxon>
        <taxon>Rhabditida</taxon>
        <taxon>Spirurina</taxon>
        <taxon>Spiruromorpha</taxon>
        <taxon>Filarioidea</taxon>
        <taxon>Onchocercidae</taxon>
        <taxon>Onchocerca</taxon>
    </lineage>
</organism>
<dbReference type="Proteomes" id="UP000024404">
    <property type="component" value="Unassembled WGS sequence"/>
</dbReference>
<protein>
    <submittedName>
        <fullName evidence="1">Uncharacterized protein</fullName>
    </submittedName>
</protein>
<evidence type="ECO:0000313" key="1">
    <source>
        <dbReference type="EnsemblMetazoa" id="OVOC5966.1"/>
    </source>
</evidence>
<name>A0A8R1XXQ1_ONCVO</name>
<proteinExistence type="predicted"/>
<dbReference type="EMBL" id="CMVM020000164">
    <property type="status" value="NOT_ANNOTATED_CDS"/>
    <property type="molecule type" value="Genomic_DNA"/>
</dbReference>
<accession>A0A8R1XXQ1</accession>
<keyword evidence="2" id="KW-1185">Reference proteome</keyword>
<dbReference type="AlphaFoldDB" id="A0A8R1XXQ1"/>
<dbReference type="EnsemblMetazoa" id="OVOC5966.1">
    <property type="protein sequence ID" value="OVOC5966.1"/>
    <property type="gene ID" value="WBGene00242775"/>
</dbReference>
<reference evidence="1" key="2">
    <citation type="submission" date="2022-06" db="UniProtKB">
        <authorList>
            <consortium name="EnsemblMetazoa"/>
        </authorList>
    </citation>
    <scope>IDENTIFICATION</scope>
</reference>
<reference evidence="2" key="1">
    <citation type="submission" date="2013-10" db="EMBL/GenBank/DDBJ databases">
        <title>Genome sequencing of Onchocerca volvulus.</title>
        <authorList>
            <person name="Cotton J."/>
            <person name="Tsai J."/>
            <person name="Stanley E."/>
            <person name="Tracey A."/>
            <person name="Holroyd N."/>
            <person name="Lustigman S."/>
            <person name="Berriman M."/>
        </authorList>
    </citation>
    <scope>NUCLEOTIDE SEQUENCE</scope>
</reference>
<evidence type="ECO:0000313" key="2">
    <source>
        <dbReference type="Proteomes" id="UP000024404"/>
    </source>
</evidence>